<evidence type="ECO:0000256" key="1">
    <source>
        <dbReference type="SAM" id="Coils"/>
    </source>
</evidence>
<sequence length="732" mass="81114">MLEASDRFENSDGNTRQQVMSAQAQATPLQTRDTAGPTVNGILPTAGEAVDVFPTDESGARTGLQGGAESRVASASALDVGYEGDGQPANPETVSGQEQGERSSAHTSLDPGREPARAMGPSSRTTLSAEFLTPRSVATVHGNGGWIGQLEWPRWMTRLGSLVGQSAAADLFPSPLPSSPSPPGGQQFTLRSPTRQRPIRPPPTPPSSSSIPAEAIQQEVQRQLGGLMTRINEVESRNTQLLQELEQARAEAQEWRSDAARQRSQVLGIFFGNQQFYLKVLQYCKAMAGHYGEFQFYLKGLQYSRVMASHYGEFLLYLKEPYLRDHGAQKEAMLQRLLVIRGSRGMQQLQELQAQALTRSSSTTTETVKPGTNNLAELPDVRGGAQSALLFQDWVEVTSSVMADISEQSGSWWRAVMLVVEAAYVRWLSATPLERLAIGPEGTEDLIDSRWTRLNARVTSLLLAAMGSELKSDMISQRITQNTPKMMFRLFTWYQPGGSAEREEVLRRLQVPQEFVESGGTIREALKEVRSYQRHIQAEMENLVAASPAAQQVIQQQAAMEKGGDSSPEKVKAEVKVLNAKDTEEWLQAEEELCANNVDSYHWRIERGERLVNEATATMDRVSLAAASMDRDWRDYVKAYVQEENLNQGLRGVRDAPFLQDLPGECLNGLVQQGVRQQGWKVMKAVNFLTRPQKRHLWGSKKWIVHLCAGNPGAEATMFLRIQFGGFFYGEP</sequence>
<protein>
    <submittedName>
        <fullName evidence="3">Uncharacterized protein</fullName>
    </submittedName>
</protein>
<feature type="coiled-coil region" evidence="1">
    <location>
        <begin position="231"/>
        <end position="265"/>
    </location>
</feature>
<reference evidence="3 4" key="1">
    <citation type="submission" date="2016-02" db="EMBL/GenBank/DDBJ databases">
        <title>Genome analysis of coral dinoflagellate symbionts highlights evolutionary adaptations to a symbiotic lifestyle.</title>
        <authorList>
            <person name="Aranda M."/>
            <person name="Li Y."/>
            <person name="Liew Y.J."/>
            <person name="Baumgarten S."/>
            <person name="Simakov O."/>
            <person name="Wilson M."/>
            <person name="Piel J."/>
            <person name="Ashoor H."/>
            <person name="Bougouffa S."/>
            <person name="Bajic V.B."/>
            <person name="Ryu T."/>
            <person name="Ravasi T."/>
            <person name="Bayer T."/>
            <person name="Micklem G."/>
            <person name="Kim H."/>
            <person name="Bhak J."/>
            <person name="Lajeunesse T.C."/>
            <person name="Voolstra C.R."/>
        </authorList>
    </citation>
    <scope>NUCLEOTIDE SEQUENCE [LARGE SCALE GENOMIC DNA]</scope>
    <source>
        <strain evidence="3 4">CCMP2467</strain>
    </source>
</reference>
<feature type="region of interest" description="Disordered" evidence="2">
    <location>
        <begin position="171"/>
        <end position="213"/>
    </location>
</feature>
<evidence type="ECO:0000256" key="2">
    <source>
        <dbReference type="SAM" id="MobiDB-lite"/>
    </source>
</evidence>
<feature type="region of interest" description="Disordered" evidence="2">
    <location>
        <begin position="1"/>
        <end position="128"/>
    </location>
</feature>
<comment type="caution">
    <text evidence="3">The sequence shown here is derived from an EMBL/GenBank/DDBJ whole genome shotgun (WGS) entry which is preliminary data.</text>
</comment>
<organism evidence="3 4">
    <name type="scientific">Symbiodinium microadriaticum</name>
    <name type="common">Dinoflagellate</name>
    <name type="synonym">Zooxanthella microadriatica</name>
    <dbReference type="NCBI Taxonomy" id="2951"/>
    <lineage>
        <taxon>Eukaryota</taxon>
        <taxon>Sar</taxon>
        <taxon>Alveolata</taxon>
        <taxon>Dinophyceae</taxon>
        <taxon>Suessiales</taxon>
        <taxon>Symbiodiniaceae</taxon>
        <taxon>Symbiodinium</taxon>
    </lineage>
</organism>
<feature type="compositionally biased region" description="Pro residues" evidence="2">
    <location>
        <begin position="174"/>
        <end position="183"/>
    </location>
</feature>
<evidence type="ECO:0000313" key="4">
    <source>
        <dbReference type="Proteomes" id="UP000186817"/>
    </source>
</evidence>
<gene>
    <name evidence="3" type="ORF">AK812_SmicGene3396</name>
</gene>
<dbReference type="AlphaFoldDB" id="A0A1Q9EZ68"/>
<dbReference type="Proteomes" id="UP000186817">
    <property type="component" value="Unassembled WGS sequence"/>
</dbReference>
<proteinExistence type="predicted"/>
<evidence type="ECO:0000313" key="3">
    <source>
        <dbReference type="EMBL" id="OLQ12662.1"/>
    </source>
</evidence>
<name>A0A1Q9EZ68_SYMMI</name>
<accession>A0A1Q9EZ68</accession>
<feature type="compositionally biased region" description="Basic and acidic residues" evidence="2">
    <location>
        <begin position="1"/>
        <end position="10"/>
    </location>
</feature>
<keyword evidence="4" id="KW-1185">Reference proteome</keyword>
<dbReference type="EMBL" id="LSRX01000039">
    <property type="protein sequence ID" value="OLQ12662.1"/>
    <property type="molecule type" value="Genomic_DNA"/>
</dbReference>
<keyword evidence="1" id="KW-0175">Coiled coil</keyword>
<feature type="compositionally biased region" description="Polar residues" evidence="2">
    <location>
        <begin position="11"/>
        <end position="33"/>
    </location>
</feature>